<keyword evidence="2" id="KW-1185">Reference proteome</keyword>
<dbReference type="RefSeq" id="WP_139078664.1">
    <property type="nucleotide sequence ID" value="NZ_VDFU01000038.1"/>
</dbReference>
<organism evidence="1 2">
    <name type="scientific">Rubellimicrobium rubrum</name>
    <dbReference type="NCBI Taxonomy" id="2585369"/>
    <lineage>
        <taxon>Bacteria</taxon>
        <taxon>Pseudomonadati</taxon>
        <taxon>Pseudomonadota</taxon>
        <taxon>Alphaproteobacteria</taxon>
        <taxon>Rhodobacterales</taxon>
        <taxon>Roseobacteraceae</taxon>
        <taxon>Rubellimicrobium</taxon>
    </lineage>
</organism>
<dbReference type="OrthoDB" id="4457864at2"/>
<dbReference type="Proteomes" id="UP000305887">
    <property type="component" value="Unassembled WGS sequence"/>
</dbReference>
<gene>
    <name evidence="1" type="ORF">FHG66_19190</name>
</gene>
<name>A0A5C4MPH3_9RHOB</name>
<dbReference type="AlphaFoldDB" id="A0A5C4MPH3"/>
<evidence type="ECO:0000313" key="2">
    <source>
        <dbReference type="Proteomes" id="UP000305887"/>
    </source>
</evidence>
<proteinExistence type="predicted"/>
<accession>A0A5C4MPH3</accession>
<protein>
    <submittedName>
        <fullName evidence="1">Uncharacterized protein</fullName>
    </submittedName>
</protein>
<comment type="caution">
    <text evidence="1">The sequence shown here is derived from an EMBL/GenBank/DDBJ whole genome shotgun (WGS) entry which is preliminary data.</text>
</comment>
<dbReference type="EMBL" id="VDFU01000038">
    <property type="protein sequence ID" value="TNC46267.1"/>
    <property type="molecule type" value="Genomic_DNA"/>
</dbReference>
<sequence length="160" mass="17466">MRHCQPPDEATLTSLAHGFYAAAADNEPGAWEGALQRAADAFSADAAYLVPMADGASWGPGTSITARVDPVWPRSYAERYGALDPVVPRAFGVCGPNKAVIAREIMDLPAHVQTEFYQEWCRPQGMADTMFGFITHGTSIQDERWGLFALVRGPTIEFFD</sequence>
<reference evidence="1 2" key="1">
    <citation type="submission" date="2019-06" db="EMBL/GenBank/DDBJ databases">
        <title>YIM 131921 draft genome.</title>
        <authorList>
            <person name="Jiang L."/>
        </authorList>
    </citation>
    <scope>NUCLEOTIDE SEQUENCE [LARGE SCALE GENOMIC DNA]</scope>
    <source>
        <strain evidence="1 2">YIM 131921</strain>
    </source>
</reference>
<evidence type="ECO:0000313" key="1">
    <source>
        <dbReference type="EMBL" id="TNC46267.1"/>
    </source>
</evidence>